<feature type="transmembrane region" description="Helical" evidence="2">
    <location>
        <begin position="190"/>
        <end position="208"/>
    </location>
</feature>
<keyword evidence="4" id="KW-1185">Reference proteome</keyword>
<reference evidence="4" key="1">
    <citation type="journal article" date="2019" name="Int. J. Syst. Evol. Microbiol.">
        <title>The Global Catalogue of Microorganisms (GCM) 10K type strain sequencing project: providing services to taxonomists for standard genome sequencing and annotation.</title>
        <authorList>
            <consortium name="The Broad Institute Genomics Platform"/>
            <consortium name="The Broad Institute Genome Sequencing Center for Infectious Disease"/>
            <person name="Wu L."/>
            <person name="Ma J."/>
        </authorList>
    </citation>
    <scope>NUCLEOTIDE SEQUENCE [LARGE SCALE GENOMIC DNA]</scope>
    <source>
        <strain evidence="4">JCM 13006</strain>
    </source>
</reference>
<feature type="compositionally biased region" description="Basic and acidic residues" evidence="1">
    <location>
        <begin position="1"/>
        <end position="18"/>
    </location>
</feature>
<evidence type="ECO:0000313" key="4">
    <source>
        <dbReference type="Proteomes" id="UP001501752"/>
    </source>
</evidence>
<dbReference type="Proteomes" id="UP001501752">
    <property type="component" value="Unassembled WGS sequence"/>
</dbReference>
<keyword evidence="2" id="KW-1133">Transmembrane helix</keyword>
<feature type="region of interest" description="Disordered" evidence="1">
    <location>
        <begin position="1"/>
        <end position="25"/>
    </location>
</feature>
<gene>
    <name evidence="3" type="ORF">GCM10023235_07040</name>
</gene>
<dbReference type="EMBL" id="BAABIS010000001">
    <property type="protein sequence ID" value="GAA4834953.1"/>
    <property type="molecule type" value="Genomic_DNA"/>
</dbReference>
<evidence type="ECO:0000256" key="2">
    <source>
        <dbReference type="SAM" id="Phobius"/>
    </source>
</evidence>
<feature type="transmembrane region" description="Helical" evidence="2">
    <location>
        <begin position="82"/>
        <end position="101"/>
    </location>
</feature>
<keyword evidence="2" id="KW-0812">Transmembrane</keyword>
<evidence type="ECO:0000313" key="3">
    <source>
        <dbReference type="EMBL" id="GAA4834953.1"/>
    </source>
</evidence>
<feature type="transmembrane region" description="Helical" evidence="2">
    <location>
        <begin position="30"/>
        <end position="48"/>
    </location>
</feature>
<comment type="caution">
    <text evidence="3">The sequence shown here is derived from an EMBL/GenBank/DDBJ whole genome shotgun (WGS) entry which is preliminary data.</text>
</comment>
<accession>A0ABP9D8Q7</accession>
<organism evidence="3 4">
    <name type="scientific">Kitasatospora terrestris</name>
    <dbReference type="NCBI Taxonomy" id="258051"/>
    <lineage>
        <taxon>Bacteria</taxon>
        <taxon>Bacillati</taxon>
        <taxon>Actinomycetota</taxon>
        <taxon>Actinomycetes</taxon>
        <taxon>Kitasatosporales</taxon>
        <taxon>Streptomycetaceae</taxon>
        <taxon>Kitasatospora</taxon>
    </lineage>
</organism>
<feature type="transmembrane region" description="Helical" evidence="2">
    <location>
        <begin position="54"/>
        <end position="75"/>
    </location>
</feature>
<evidence type="ECO:0000256" key="1">
    <source>
        <dbReference type="SAM" id="MobiDB-lite"/>
    </source>
</evidence>
<name>A0ABP9D8Q7_9ACTN</name>
<evidence type="ECO:0008006" key="5">
    <source>
        <dbReference type="Google" id="ProtNLM"/>
    </source>
</evidence>
<proteinExistence type="predicted"/>
<sequence length="218" mass="22433">MQSDGREAAGAGDGEKRAATRTPPPRVRRLGVTSAVVTPLALIGLGALGSNPDYTVVSLIAGVLVFCLGGALALLPRTSTWPVLLMALPGMALLIGVGPAIQSEVLVLSGVHTPVVVTAAHSSKGKNDRVSWTCDLRRTDGLPLPHAFLDGSSGCHGRSDVGRTLDVLVDPAGWVPPGVPDMDREDLRQGITLLAVATALLAAVPVLARRTRPQAAGL</sequence>
<protein>
    <recommendedName>
        <fullName evidence="5">Integral membrane protein</fullName>
    </recommendedName>
</protein>
<keyword evidence="2" id="KW-0472">Membrane</keyword>